<evidence type="ECO:0000256" key="1">
    <source>
        <dbReference type="SAM" id="MobiDB-lite"/>
    </source>
</evidence>
<accession>A0A2T2Z3Z4</accession>
<gene>
    <name evidence="3" type="ORF">C8259_16375</name>
</gene>
<keyword evidence="2" id="KW-0812">Transmembrane</keyword>
<proteinExistence type="predicted"/>
<dbReference type="RefSeq" id="WP_063026705.1">
    <property type="nucleotide sequence ID" value="NZ_PYHS01000007.1"/>
</dbReference>
<protein>
    <submittedName>
        <fullName evidence="3">Uncharacterized protein</fullName>
    </submittedName>
</protein>
<evidence type="ECO:0000313" key="4">
    <source>
        <dbReference type="Proteomes" id="UP000241647"/>
    </source>
</evidence>
<feature type="region of interest" description="Disordered" evidence="1">
    <location>
        <begin position="232"/>
        <end position="259"/>
    </location>
</feature>
<organism evidence="3 4">
    <name type="scientific">Nocardia nova</name>
    <dbReference type="NCBI Taxonomy" id="37330"/>
    <lineage>
        <taxon>Bacteria</taxon>
        <taxon>Bacillati</taxon>
        <taxon>Actinomycetota</taxon>
        <taxon>Actinomycetes</taxon>
        <taxon>Mycobacteriales</taxon>
        <taxon>Nocardiaceae</taxon>
        <taxon>Nocardia</taxon>
    </lineage>
</organism>
<dbReference type="AlphaFoldDB" id="A0A2T2Z3Z4"/>
<reference evidence="3 4" key="1">
    <citation type="submission" date="2018-02" db="EMBL/GenBank/DDBJ databases">
        <title>8 Nocardia nova and 1 Nocardia cyriacigeorgica strain used for evolution to TMP-SMX.</title>
        <authorList>
            <person name="Mehta H."/>
            <person name="Weng J."/>
            <person name="Shamoo Y."/>
        </authorList>
    </citation>
    <scope>NUCLEOTIDE SEQUENCE [LARGE SCALE GENOMIC DNA]</scope>
    <source>
        <strain evidence="3 4">ATCC 33727</strain>
    </source>
</reference>
<feature type="transmembrane region" description="Helical" evidence="2">
    <location>
        <begin position="178"/>
        <end position="199"/>
    </location>
</feature>
<evidence type="ECO:0000256" key="2">
    <source>
        <dbReference type="SAM" id="Phobius"/>
    </source>
</evidence>
<dbReference type="EMBL" id="PYHS01000007">
    <property type="protein sequence ID" value="PSR62494.1"/>
    <property type="molecule type" value="Genomic_DNA"/>
</dbReference>
<dbReference type="Proteomes" id="UP000241647">
    <property type="component" value="Unassembled WGS sequence"/>
</dbReference>
<name>A0A2T2Z3Z4_9NOCA</name>
<feature type="transmembrane region" description="Helical" evidence="2">
    <location>
        <begin position="80"/>
        <end position="100"/>
    </location>
</feature>
<keyword evidence="2" id="KW-0472">Membrane</keyword>
<feature type="transmembrane region" description="Helical" evidence="2">
    <location>
        <begin position="7"/>
        <end position="24"/>
    </location>
</feature>
<sequence>MRKRFELAFNVSYLAVIWGLVIAMRRNRNQVPPEKRQTAARFEEAFTLLATGDTAHLALRAVSMARGEDRGYLTWRGRRASLIGLGEMATSITITLFYVLSLDAWRLRFRRSWDGFTRSLLGLSFVRLILLATPFNNWDKDETPAGFAVDRNVPLLAVGASEIYLMRREATRTGDRTFRFLSDAMAASFACYLPVVLWARRIPQLGLLMIPKTLAYLAMAFRVYRDFFSGTAQPAETGPQSHPGRDSLEGGGEPRPAHQ</sequence>
<comment type="caution">
    <text evidence="3">The sequence shown here is derived from an EMBL/GenBank/DDBJ whole genome shotgun (WGS) entry which is preliminary data.</text>
</comment>
<keyword evidence="2" id="KW-1133">Transmembrane helix</keyword>
<evidence type="ECO:0000313" key="3">
    <source>
        <dbReference type="EMBL" id="PSR62494.1"/>
    </source>
</evidence>